<protein>
    <submittedName>
        <fullName evidence="2">Uncharacterized protein</fullName>
    </submittedName>
</protein>
<dbReference type="OrthoDB" id="5975589at2"/>
<feature type="compositionally biased region" description="Gly residues" evidence="1">
    <location>
        <begin position="1"/>
        <end position="13"/>
    </location>
</feature>
<sequence length="270" mass="26209">MGSDGNDGAGGVGNSNSSANSAGNQNNAADSLGNAAESVADAIGQAVDAVADAVSSVLGSASETGLGDALGNLADMLGIDAKDLQGLVGAALMGAITGGLPGAVMGVVNALTGGSLTSAARDAVASNLPSAMQPLANLAIDRFASAIPGAVSSTSLQGVLGTLATGALTNGRVPGMSEIASVARSMHDLSHVASGVMDSVTRGDFASALDAASALEGGLNRSFEQAREIAGNVSATFARGHDVYPEGGHGAFGDTVERLAVATTQLMARR</sequence>
<gene>
    <name evidence="2" type="ORF">IP90_03036</name>
</gene>
<feature type="region of interest" description="Disordered" evidence="1">
    <location>
        <begin position="1"/>
        <end position="29"/>
    </location>
</feature>
<proteinExistence type="predicted"/>
<evidence type="ECO:0000313" key="3">
    <source>
        <dbReference type="Proteomes" id="UP000315167"/>
    </source>
</evidence>
<organism evidence="2 3">
    <name type="scientific">Luteimonas cucumeris</name>
    <dbReference type="NCBI Taxonomy" id="985012"/>
    <lineage>
        <taxon>Bacteria</taxon>
        <taxon>Pseudomonadati</taxon>
        <taxon>Pseudomonadota</taxon>
        <taxon>Gammaproteobacteria</taxon>
        <taxon>Lysobacterales</taxon>
        <taxon>Lysobacteraceae</taxon>
        <taxon>Luteimonas</taxon>
    </lineage>
</organism>
<evidence type="ECO:0000256" key="1">
    <source>
        <dbReference type="SAM" id="MobiDB-lite"/>
    </source>
</evidence>
<accession>A0A562KWC6</accession>
<evidence type="ECO:0000313" key="2">
    <source>
        <dbReference type="EMBL" id="TWH99728.1"/>
    </source>
</evidence>
<dbReference type="AlphaFoldDB" id="A0A562KWC6"/>
<reference evidence="2 3" key="1">
    <citation type="journal article" date="2015" name="Stand. Genomic Sci.">
        <title>Genomic Encyclopedia of Bacterial and Archaeal Type Strains, Phase III: the genomes of soil and plant-associated and newly described type strains.</title>
        <authorList>
            <person name="Whitman W.B."/>
            <person name="Woyke T."/>
            <person name="Klenk H.P."/>
            <person name="Zhou Y."/>
            <person name="Lilburn T.G."/>
            <person name="Beck B.J."/>
            <person name="De Vos P."/>
            <person name="Vandamme P."/>
            <person name="Eisen J.A."/>
            <person name="Garrity G."/>
            <person name="Hugenholtz P."/>
            <person name="Kyrpides N.C."/>
        </authorList>
    </citation>
    <scope>NUCLEOTIDE SEQUENCE [LARGE SCALE GENOMIC DNA]</scope>
    <source>
        <strain evidence="2 3">CGMCC 1.10821</strain>
    </source>
</reference>
<keyword evidence="3" id="KW-1185">Reference proteome</keyword>
<dbReference type="Proteomes" id="UP000315167">
    <property type="component" value="Unassembled WGS sequence"/>
</dbReference>
<comment type="caution">
    <text evidence="2">The sequence shown here is derived from an EMBL/GenBank/DDBJ whole genome shotgun (WGS) entry which is preliminary data.</text>
</comment>
<dbReference type="EMBL" id="VLKN01000009">
    <property type="protein sequence ID" value="TWH99728.1"/>
    <property type="molecule type" value="Genomic_DNA"/>
</dbReference>
<name>A0A562KWC6_9GAMM</name>
<feature type="compositionally biased region" description="Low complexity" evidence="1">
    <location>
        <begin position="14"/>
        <end position="29"/>
    </location>
</feature>
<dbReference type="RefSeq" id="WP_144900519.1">
    <property type="nucleotide sequence ID" value="NZ_VLKN01000009.1"/>
</dbReference>